<dbReference type="EMBL" id="BLLF01000201">
    <property type="protein sequence ID" value="GFH09000.1"/>
    <property type="molecule type" value="Genomic_DNA"/>
</dbReference>
<name>A0A699YFQ5_HAELA</name>
<evidence type="ECO:0000313" key="2">
    <source>
        <dbReference type="EMBL" id="GFH09000.1"/>
    </source>
</evidence>
<gene>
    <name evidence="2" type="ORF">HaLaN_04057</name>
</gene>
<proteinExistence type="predicted"/>
<sequence length="53" mass="5790">MVLVDEHRTTRVSSAVNGQQPFPTQQPGSHTGRSLRARAQHFPASQAQQAHQG</sequence>
<comment type="caution">
    <text evidence="2">The sequence shown here is derived from an EMBL/GenBank/DDBJ whole genome shotgun (WGS) entry which is preliminary data.</text>
</comment>
<evidence type="ECO:0000256" key="1">
    <source>
        <dbReference type="SAM" id="MobiDB-lite"/>
    </source>
</evidence>
<organism evidence="2 3">
    <name type="scientific">Haematococcus lacustris</name>
    <name type="common">Green alga</name>
    <name type="synonym">Haematococcus pluvialis</name>
    <dbReference type="NCBI Taxonomy" id="44745"/>
    <lineage>
        <taxon>Eukaryota</taxon>
        <taxon>Viridiplantae</taxon>
        <taxon>Chlorophyta</taxon>
        <taxon>core chlorophytes</taxon>
        <taxon>Chlorophyceae</taxon>
        <taxon>CS clade</taxon>
        <taxon>Chlamydomonadales</taxon>
        <taxon>Haematococcaceae</taxon>
        <taxon>Haematococcus</taxon>
    </lineage>
</organism>
<feature type="region of interest" description="Disordered" evidence="1">
    <location>
        <begin position="1"/>
        <end position="53"/>
    </location>
</feature>
<dbReference type="AlphaFoldDB" id="A0A699YFQ5"/>
<protein>
    <submittedName>
        <fullName evidence="2">Uncharacterized protein</fullName>
    </submittedName>
</protein>
<reference evidence="2 3" key="1">
    <citation type="submission" date="2020-02" db="EMBL/GenBank/DDBJ databases">
        <title>Draft genome sequence of Haematococcus lacustris strain NIES-144.</title>
        <authorList>
            <person name="Morimoto D."/>
            <person name="Nakagawa S."/>
            <person name="Yoshida T."/>
            <person name="Sawayama S."/>
        </authorList>
    </citation>
    <scope>NUCLEOTIDE SEQUENCE [LARGE SCALE GENOMIC DNA]</scope>
    <source>
        <strain evidence="2 3">NIES-144</strain>
    </source>
</reference>
<accession>A0A699YFQ5</accession>
<dbReference type="Proteomes" id="UP000485058">
    <property type="component" value="Unassembled WGS sequence"/>
</dbReference>
<keyword evidence="3" id="KW-1185">Reference proteome</keyword>
<evidence type="ECO:0000313" key="3">
    <source>
        <dbReference type="Proteomes" id="UP000485058"/>
    </source>
</evidence>
<feature type="compositionally biased region" description="Polar residues" evidence="1">
    <location>
        <begin position="43"/>
        <end position="53"/>
    </location>
</feature>
<feature type="compositionally biased region" description="Polar residues" evidence="1">
    <location>
        <begin position="11"/>
        <end position="32"/>
    </location>
</feature>